<evidence type="ECO:0000313" key="2">
    <source>
        <dbReference type="EMBL" id="MBB4020230.1"/>
    </source>
</evidence>
<dbReference type="AlphaFoldDB" id="A0A840C576"/>
<proteinExistence type="predicted"/>
<reference evidence="2" key="1">
    <citation type="submission" date="2020-08" db="EMBL/GenBank/DDBJ databases">
        <title>Genomic Encyclopedia of Type Strains, Phase IV (KMG-IV): sequencing the most valuable type-strain genomes for metagenomic binning, comparative biology and taxonomic classification.</title>
        <authorList>
            <person name="Goeker M."/>
        </authorList>
    </citation>
    <scope>NUCLEOTIDE SEQUENCE [LARGE SCALE GENOMIC DNA]</scope>
    <source>
        <strain evidence="2">DSM 105040</strain>
    </source>
</reference>
<keyword evidence="3" id="KW-1185">Reference proteome</keyword>
<protein>
    <recommendedName>
        <fullName evidence="1">T6SS Transcription factor RovC-like DNA binding domain-containing protein</fullName>
    </recommendedName>
</protein>
<comment type="caution">
    <text evidence="2">The sequence shown here is derived from an EMBL/GenBank/DDBJ whole genome shotgun (WGS) entry which is preliminary data.</text>
</comment>
<dbReference type="Proteomes" id="UP000585681">
    <property type="component" value="Unassembled WGS sequence"/>
</dbReference>
<dbReference type="InterPro" id="IPR018754">
    <property type="entry name" value="RovC-like_DNA-bd"/>
</dbReference>
<evidence type="ECO:0000259" key="1">
    <source>
        <dbReference type="Pfam" id="PF10074"/>
    </source>
</evidence>
<name>A0A840C576_9RHOB</name>
<organism evidence="2 3">
    <name type="scientific">Actibacterium naphthalenivorans</name>
    <dbReference type="NCBI Taxonomy" id="1614693"/>
    <lineage>
        <taxon>Bacteria</taxon>
        <taxon>Pseudomonadati</taxon>
        <taxon>Pseudomonadota</taxon>
        <taxon>Alphaproteobacteria</taxon>
        <taxon>Rhodobacterales</taxon>
        <taxon>Roseobacteraceae</taxon>
        <taxon>Actibacterium</taxon>
    </lineage>
</organism>
<dbReference type="EMBL" id="JACIEQ010000001">
    <property type="protein sequence ID" value="MBB4020230.1"/>
    <property type="molecule type" value="Genomic_DNA"/>
</dbReference>
<gene>
    <name evidence="2" type="ORF">GGR17_000021</name>
</gene>
<feature type="domain" description="T6SS Transcription factor RovC-like DNA binding" evidence="1">
    <location>
        <begin position="59"/>
        <end position="162"/>
    </location>
</feature>
<sequence>MVVLQKVPEVLDNAASPTILPTGTTRHAQEGLHHLLDAGELHRLQLLQEDPDAKALVAIVPLDQDSFARLDAIYRLLAQFHGRAFPADKRLTRQKRLRAKRMLQAFDGRVAGASQREIAEVVFRLSRVSRDEWQSAPERFAVMALLRDARKLVDGGYRVLLRSRSVRR</sequence>
<evidence type="ECO:0000313" key="3">
    <source>
        <dbReference type="Proteomes" id="UP000585681"/>
    </source>
</evidence>
<dbReference type="Pfam" id="PF10074">
    <property type="entry name" value="RovC_DNA-bd"/>
    <property type="match status" value="1"/>
</dbReference>
<dbReference type="RefSeq" id="WP_162231817.1">
    <property type="nucleotide sequence ID" value="NZ_JACIEQ010000001.1"/>
</dbReference>
<accession>A0A840C576</accession>